<dbReference type="RefSeq" id="WP_208309488.1">
    <property type="nucleotide sequence ID" value="NZ_JAGETX010000034.1"/>
</dbReference>
<name>A0ABS3TI70_9BACT</name>
<dbReference type="Proteomes" id="UP000670527">
    <property type="component" value="Unassembled WGS sequence"/>
</dbReference>
<sequence length="491" mass="55737">MAYAILRIGKIKSHSSATSKTQHNYRTQHTPNADPEQFSRNQELLNHTQRNYWDLAQQRIQEAGITRVRRDAVCAVEVLLTGSPETFTRDAQGKAQDMRGSAWVEDNLHFLQQRYGARNVVSFTLHQDELTPHIHAVVVPITQQQRLHEGERVGAVERLSCRDVFGPVELRKLQTDYAKAMAPYGLQRGVMYSTAIHEDVRRYYGAQKTSQEELAELTKPLVHAPFQLPAIKPLERVSPQAYLEREQARLNEHLAQQVAAVNAKLAQVSLIATANTLAQYRARVLEKQLATSKEREQQTAAALAQKTQELTTKTEELASVRQKFHHLLVLTAQQEPLSKSAQDWAATQQQQSQARATRVVETFLQGPVANSDQLLETLQATGYKVYQLRGQDELLVREQSTQVRFPLLDLRPNGQDLWAQLQQAIERTQQQEAARQQREEQQRREKLAQNSAALHAVIQARDAAEADSIEEALEKAGANVWQQEVWVLLNK</sequence>
<organism evidence="3 4">
    <name type="scientific">Hymenobacter defluvii</name>
    <dbReference type="NCBI Taxonomy" id="2054411"/>
    <lineage>
        <taxon>Bacteria</taxon>
        <taxon>Pseudomonadati</taxon>
        <taxon>Bacteroidota</taxon>
        <taxon>Cytophagia</taxon>
        <taxon>Cytophagales</taxon>
        <taxon>Hymenobacteraceae</taxon>
        <taxon>Hymenobacter</taxon>
    </lineage>
</organism>
<gene>
    <name evidence="3" type="ORF">J4D97_22090</name>
</gene>
<keyword evidence="4" id="KW-1185">Reference proteome</keyword>
<keyword evidence="1" id="KW-0175">Coiled coil</keyword>
<dbReference type="CDD" id="cd17242">
    <property type="entry name" value="MobM_relaxase"/>
    <property type="match status" value="1"/>
</dbReference>
<accession>A0ABS3TI70</accession>
<dbReference type="Gene3D" id="3.30.930.30">
    <property type="match status" value="1"/>
</dbReference>
<dbReference type="InterPro" id="IPR001668">
    <property type="entry name" value="Mob_Pre"/>
</dbReference>
<feature type="coiled-coil region" evidence="1">
    <location>
        <begin position="421"/>
        <end position="451"/>
    </location>
</feature>
<proteinExistence type="predicted"/>
<evidence type="ECO:0000256" key="1">
    <source>
        <dbReference type="SAM" id="Coils"/>
    </source>
</evidence>
<feature type="region of interest" description="Disordered" evidence="2">
    <location>
        <begin position="14"/>
        <end position="36"/>
    </location>
</feature>
<reference evidence="3 4" key="1">
    <citation type="submission" date="2021-03" db="EMBL/GenBank/DDBJ databases">
        <authorList>
            <person name="Kim M.K."/>
        </authorList>
    </citation>
    <scope>NUCLEOTIDE SEQUENCE [LARGE SCALE GENOMIC DNA]</scope>
    <source>
        <strain evidence="3 4">BT507</strain>
    </source>
</reference>
<evidence type="ECO:0000256" key="2">
    <source>
        <dbReference type="SAM" id="MobiDB-lite"/>
    </source>
</evidence>
<dbReference type="EMBL" id="JAGETX010000034">
    <property type="protein sequence ID" value="MBO3273356.1"/>
    <property type="molecule type" value="Genomic_DNA"/>
</dbReference>
<evidence type="ECO:0000313" key="4">
    <source>
        <dbReference type="Proteomes" id="UP000670527"/>
    </source>
</evidence>
<protein>
    <submittedName>
        <fullName evidence="3">Plasmid recombination protein</fullName>
    </submittedName>
</protein>
<dbReference type="NCBIfam" id="NF041497">
    <property type="entry name" value="MobV"/>
    <property type="match status" value="1"/>
</dbReference>
<feature type="compositionally biased region" description="Polar residues" evidence="2">
    <location>
        <begin position="14"/>
        <end position="31"/>
    </location>
</feature>
<evidence type="ECO:0000313" key="3">
    <source>
        <dbReference type="EMBL" id="MBO3273356.1"/>
    </source>
</evidence>
<comment type="caution">
    <text evidence="3">The sequence shown here is derived from an EMBL/GenBank/DDBJ whole genome shotgun (WGS) entry which is preliminary data.</text>
</comment>
<dbReference type="Pfam" id="PF01076">
    <property type="entry name" value="Mob_Pre"/>
    <property type="match status" value="1"/>
</dbReference>